<reference evidence="4 5" key="1">
    <citation type="submission" date="2019-05" db="EMBL/GenBank/DDBJ databases">
        <authorList>
            <person name="Lee S.D."/>
        </authorList>
    </citation>
    <scope>NUCLEOTIDE SEQUENCE [LARGE SCALE GENOMIC DNA]</scope>
    <source>
        <strain evidence="4 5">YC2-7</strain>
    </source>
</reference>
<dbReference type="AlphaFoldDB" id="A0A848K871"/>
<dbReference type="RefSeq" id="WP_169584514.1">
    <property type="nucleotide sequence ID" value="NZ_VCQU01000001.1"/>
</dbReference>
<dbReference type="Proteomes" id="UP000535543">
    <property type="component" value="Unassembled WGS sequence"/>
</dbReference>
<keyword evidence="5" id="KW-1185">Reference proteome</keyword>
<evidence type="ECO:0000313" key="5">
    <source>
        <dbReference type="Proteomes" id="UP000535543"/>
    </source>
</evidence>
<sequence length="196" mass="22443">MHLTVTRDDYFEGAMKILATEGHHALKMSTLCKMLGVTTGSFYNYFGSWAEFTPQLLTNWEKEQTLRIEEVSNEQDDPLSRIVTMKELSTTLPHESEAAIRAWSNGDPLVAEFQRRVDDERVAALRAVVKTLVPDDAKAELLSLMGVSLLIGAQSLRNPVDRDELHRLFDEFERTVRSYSQVPEDARRSESRSRRR</sequence>
<dbReference type="EMBL" id="VCQU01000001">
    <property type="protein sequence ID" value="NMN93826.1"/>
    <property type="molecule type" value="Genomic_DNA"/>
</dbReference>
<evidence type="ECO:0000313" key="4">
    <source>
        <dbReference type="EMBL" id="NMN93826.1"/>
    </source>
</evidence>
<reference evidence="4 5" key="2">
    <citation type="submission" date="2020-06" db="EMBL/GenBank/DDBJ databases">
        <title>Antribacter stalactiti gen. nov., sp. nov., a new member of the family Nacardiaceae isolated from a cave.</title>
        <authorList>
            <person name="Kim I.S."/>
        </authorList>
    </citation>
    <scope>NUCLEOTIDE SEQUENCE [LARGE SCALE GENOMIC DNA]</scope>
    <source>
        <strain evidence="4 5">YC2-7</strain>
    </source>
</reference>
<gene>
    <name evidence="4" type="ORF">FGL95_02070</name>
</gene>
<dbReference type="Pfam" id="PF00440">
    <property type="entry name" value="TetR_N"/>
    <property type="match status" value="1"/>
</dbReference>
<protein>
    <submittedName>
        <fullName evidence="4">TetR/AcrR family transcriptional regulator</fullName>
    </submittedName>
</protein>
<proteinExistence type="predicted"/>
<keyword evidence="1 2" id="KW-0238">DNA-binding</keyword>
<dbReference type="PROSITE" id="PS50977">
    <property type="entry name" value="HTH_TETR_2"/>
    <property type="match status" value="1"/>
</dbReference>
<comment type="caution">
    <text evidence="4">The sequence shown here is derived from an EMBL/GenBank/DDBJ whole genome shotgun (WGS) entry which is preliminary data.</text>
</comment>
<evidence type="ECO:0000256" key="1">
    <source>
        <dbReference type="ARBA" id="ARBA00023125"/>
    </source>
</evidence>
<dbReference type="SUPFAM" id="SSF46689">
    <property type="entry name" value="Homeodomain-like"/>
    <property type="match status" value="1"/>
</dbReference>
<accession>A0A848K871</accession>
<dbReference type="InterPro" id="IPR009057">
    <property type="entry name" value="Homeodomain-like_sf"/>
</dbReference>
<organism evidence="4 5">
    <name type="scientific">Antrihabitans stalactiti</name>
    <dbReference type="NCBI Taxonomy" id="2584121"/>
    <lineage>
        <taxon>Bacteria</taxon>
        <taxon>Bacillati</taxon>
        <taxon>Actinomycetota</taxon>
        <taxon>Actinomycetes</taxon>
        <taxon>Mycobacteriales</taxon>
        <taxon>Nocardiaceae</taxon>
        <taxon>Antrihabitans</taxon>
    </lineage>
</organism>
<dbReference type="Gene3D" id="1.10.357.10">
    <property type="entry name" value="Tetracycline Repressor, domain 2"/>
    <property type="match status" value="1"/>
</dbReference>
<evidence type="ECO:0000259" key="3">
    <source>
        <dbReference type="PROSITE" id="PS50977"/>
    </source>
</evidence>
<name>A0A848K871_9NOCA</name>
<dbReference type="InterPro" id="IPR001647">
    <property type="entry name" value="HTH_TetR"/>
</dbReference>
<feature type="DNA-binding region" description="H-T-H motif" evidence="2">
    <location>
        <begin position="27"/>
        <end position="46"/>
    </location>
</feature>
<dbReference type="GO" id="GO:0003677">
    <property type="term" value="F:DNA binding"/>
    <property type="evidence" value="ECO:0007669"/>
    <property type="project" value="UniProtKB-UniRule"/>
</dbReference>
<evidence type="ECO:0000256" key="2">
    <source>
        <dbReference type="PROSITE-ProRule" id="PRU00335"/>
    </source>
</evidence>
<feature type="domain" description="HTH tetR-type" evidence="3">
    <location>
        <begin position="4"/>
        <end position="64"/>
    </location>
</feature>